<dbReference type="GO" id="GO:0003677">
    <property type="term" value="F:DNA binding"/>
    <property type="evidence" value="ECO:0007669"/>
    <property type="project" value="UniProtKB-KW"/>
</dbReference>
<keyword evidence="4" id="KW-1185">Reference proteome</keyword>
<feature type="domain" description="HTH cro/C1-type" evidence="2">
    <location>
        <begin position="16"/>
        <end position="70"/>
    </location>
</feature>
<proteinExistence type="predicted"/>
<keyword evidence="1" id="KW-0238">DNA-binding</keyword>
<dbReference type="EMBL" id="CP019724">
    <property type="protein sequence ID" value="AQS65850.1"/>
    <property type="molecule type" value="Genomic_DNA"/>
</dbReference>
<dbReference type="PANTHER" id="PTHR46558:SF4">
    <property type="entry name" value="DNA-BIDING PHAGE PROTEIN"/>
    <property type="match status" value="1"/>
</dbReference>
<reference evidence="3 4" key="1">
    <citation type="submission" date="2017-02" db="EMBL/GenBank/DDBJ databases">
        <title>Streptomyces pactum ACT12 Genome sequencing and assembly.</title>
        <authorList>
            <person name="Xue Q."/>
            <person name="Yan X."/>
            <person name="Jia L."/>
            <person name="Yan H."/>
        </authorList>
    </citation>
    <scope>NUCLEOTIDE SEQUENCE [LARGE SCALE GENOMIC DNA]</scope>
    <source>
        <strain evidence="3 4">ACT12</strain>
    </source>
</reference>
<dbReference type="CDD" id="cd00093">
    <property type="entry name" value="HTH_XRE"/>
    <property type="match status" value="1"/>
</dbReference>
<evidence type="ECO:0000313" key="3">
    <source>
        <dbReference type="EMBL" id="AQS65850.1"/>
    </source>
</evidence>
<dbReference type="SMART" id="SM00530">
    <property type="entry name" value="HTH_XRE"/>
    <property type="match status" value="1"/>
</dbReference>
<dbReference type="PROSITE" id="PS50943">
    <property type="entry name" value="HTH_CROC1"/>
    <property type="match status" value="1"/>
</dbReference>
<sequence>MSPVSHREGMPIYNQLRVLRAERGLSRVALAELVEVHPQTIGAIERGDYFPSLDLAFRFSDVFELPVEAIFSRQPFVPLSAQLYKKEERT</sequence>
<dbReference type="OrthoDB" id="7428772at2"/>
<dbReference type="Proteomes" id="UP000189443">
    <property type="component" value="Chromosome"/>
</dbReference>
<evidence type="ECO:0000256" key="1">
    <source>
        <dbReference type="ARBA" id="ARBA00023125"/>
    </source>
</evidence>
<organism evidence="3 4">
    <name type="scientific">Streptomyces pactum</name>
    <dbReference type="NCBI Taxonomy" id="68249"/>
    <lineage>
        <taxon>Bacteria</taxon>
        <taxon>Bacillati</taxon>
        <taxon>Actinomycetota</taxon>
        <taxon>Actinomycetes</taxon>
        <taxon>Kitasatosporales</taxon>
        <taxon>Streptomycetaceae</taxon>
        <taxon>Streptomyces</taxon>
    </lineage>
</organism>
<accession>A0A1S6J278</accession>
<protein>
    <submittedName>
        <fullName evidence="3">Transcriptional regulator</fullName>
    </submittedName>
</protein>
<evidence type="ECO:0000313" key="4">
    <source>
        <dbReference type="Proteomes" id="UP000189443"/>
    </source>
</evidence>
<dbReference type="InterPro" id="IPR001387">
    <property type="entry name" value="Cro/C1-type_HTH"/>
</dbReference>
<name>A0A1S6J278_9ACTN</name>
<dbReference type="KEGG" id="spac:B1H29_01870"/>
<dbReference type="AlphaFoldDB" id="A0A1S6J278"/>
<dbReference type="Gene3D" id="1.10.260.40">
    <property type="entry name" value="lambda repressor-like DNA-binding domains"/>
    <property type="match status" value="1"/>
</dbReference>
<gene>
    <name evidence="3" type="ORF">B1H29_01870</name>
</gene>
<dbReference type="PANTHER" id="PTHR46558">
    <property type="entry name" value="TRACRIPTIONAL REGULATORY PROTEIN-RELATED-RELATED"/>
    <property type="match status" value="1"/>
</dbReference>
<dbReference type="InterPro" id="IPR010982">
    <property type="entry name" value="Lambda_DNA-bd_dom_sf"/>
</dbReference>
<evidence type="ECO:0000259" key="2">
    <source>
        <dbReference type="PROSITE" id="PS50943"/>
    </source>
</evidence>
<dbReference type="RefSeq" id="WP_055421440.1">
    <property type="nucleotide sequence ID" value="NZ_CP019724.1"/>
</dbReference>
<dbReference type="Pfam" id="PF01381">
    <property type="entry name" value="HTH_3"/>
    <property type="match status" value="1"/>
</dbReference>
<dbReference type="SUPFAM" id="SSF47413">
    <property type="entry name" value="lambda repressor-like DNA-binding domains"/>
    <property type="match status" value="1"/>
</dbReference>